<dbReference type="EMBL" id="CP134190">
    <property type="protein sequence ID" value="WPB06576.1"/>
    <property type="molecule type" value="Genomic_DNA"/>
</dbReference>
<dbReference type="Proteomes" id="UP001302367">
    <property type="component" value="Chromosome 7"/>
</dbReference>
<dbReference type="RefSeq" id="XP_065459457.1">
    <property type="nucleotide sequence ID" value="XM_065603385.1"/>
</dbReference>
<sequence length="69" mass="7728">MSLPGFTGSTLVENSQVPGAIDFGQTPFPRDEQQQYEWLVLCERAVITLAALSSRRPLVARRPALQRRT</sequence>
<dbReference type="GeneID" id="90644729"/>
<evidence type="ECO:0000313" key="2">
    <source>
        <dbReference type="Proteomes" id="UP001302367"/>
    </source>
</evidence>
<name>A0ABZ0P4D6_CERBT</name>
<organism evidence="1 2">
    <name type="scientific">Cercospora beticola</name>
    <name type="common">Sugarbeet leaf spot fungus</name>
    <dbReference type="NCBI Taxonomy" id="122368"/>
    <lineage>
        <taxon>Eukaryota</taxon>
        <taxon>Fungi</taxon>
        <taxon>Dikarya</taxon>
        <taxon>Ascomycota</taxon>
        <taxon>Pezizomycotina</taxon>
        <taxon>Dothideomycetes</taxon>
        <taxon>Dothideomycetidae</taxon>
        <taxon>Mycosphaerellales</taxon>
        <taxon>Mycosphaerellaceae</taxon>
        <taxon>Cercospora</taxon>
    </lineage>
</organism>
<accession>A0ABZ0P4D6</accession>
<proteinExistence type="predicted"/>
<gene>
    <name evidence="1" type="ORF">RHO25_011233</name>
</gene>
<evidence type="ECO:0000313" key="1">
    <source>
        <dbReference type="EMBL" id="WPB06576.1"/>
    </source>
</evidence>
<protein>
    <submittedName>
        <fullName evidence="1">Uncharacterized protein</fullName>
    </submittedName>
</protein>
<reference evidence="1 2" key="1">
    <citation type="submission" date="2023-09" db="EMBL/GenBank/DDBJ databases">
        <title>Complete-Gapless Cercospora beticola genome.</title>
        <authorList>
            <person name="Wyatt N.A."/>
            <person name="Spanner R.E."/>
            <person name="Bolton M.D."/>
        </authorList>
    </citation>
    <scope>NUCLEOTIDE SEQUENCE [LARGE SCALE GENOMIC DNA]</scope>
    <source>
        <strain evidence="1">Cb09-40</strain>
    </source>
</reference>
<keyword evidence="2" id="KW-1185">Reference proteome</keyword>